<reference evidence="2 3" key="1">
    <citation type="submission" date="2020-04" db="EMBL/GenBank/DDBJ databases">
        <title>MicrobeNet Type strains.</title>
        <authorList>
            <person name="Nicholson A.C."/>
        </authorList>
    </citation>
    <scope>NUCLEOTIDE SEQUENCE [LARGE SCALE GENOMIC DNA]</scope>
    <source>
        <strain evidence="2 3">DSM 45078</strain>
    </source>
</reference>
<keyword evidence="3" id="KW-1185">Reference proteome</keyword>
<feature type="domain" description="Fic/DOC N-terminal" evidence="1">
    <location>
        <begin position="43"/>
        <end position="106"/>
    </location>
</feature>
<gene>
    <name evidence="2" type="ORF">HGA13_14525</name>
</gene>
<evidence type="ECO:0000313" key="3">
    <source>
        <dbReference type="Proteomes" id="UP000565715"/>
    </source>
</evidence>
<comment type="caution">
    <text evidence="2">The sequence shown here is derived from an EMBL/GenBank/DDBJ whole genome shotgun (WGS) entry which is preliminary data.</text>
</comment>
<name>A0A846XI65_9NOCA</name>
<evidence type="ECO:0000313" key="2">
    <source>
        <dbReference type="EMBL" id="NKY34283.1"/>
    </source>
</evidence>
<dbReference type="Pfam" id="PF13784">
    <property type="entry name" value="Fic_N"/>
    <property type="match status" value="1"/>
</dbReference>
<organism evidence="2 3">
    <name type="scientific">Nocardia speluncae</name>
    <dbReference type="NCBI Taxonomy" id="419477"/>
    <lineage>
        <taxon>Bacteria</taxon>
        <taxon>Bacillati</taxon>
        <taxon>Actinomycetota</taxon>
        <taxon>Actinomycetes</taxon>
        <taxon>Mycobacteriales</taxon>
        <taxon>Nocardiaceae</taxon>
        <taxon>Nocardia</taxon>
    </lineage>
</organism>
<protein>
    <recommendedName>
        <fullName evidence="1">Fic/DOC N-terminal domain-containing protein</fullName>
    </recommendedName>
</protein>
<dbReference type="Proteomes" id="UP000565715">
    <property type="component" value="Unassembled WGS sequence"/>
</dbReference>
<accession>A0A846XI65</accession>
<dbReference type="EMBL" id="JAAXOO010000003">
    <property type="protein sequence ID" value="NKY34283.1"/>
    <property type="molecule type" value="Genomic_DNA"/>
</dbReference>
<sequence>MVRRRPSPRRGPFSHFRTNQYVAYVPNPLPDRTPTLGVRTFNAVANARAALAALDASARQLPNPALLRQPTLRQEAQSTSALEGTYAPLEEVLGVDTDSSPARRNDLWPTFHRARSARCPAALSTAYRPELEWFTGTLRNRDNTVPRPGDISGMEFILVALAAGYIAITQFLDGAAQALGSAGL</sequence>
<evidence type="ECO:0000259" key="1">
    <source>
        <dbReference type="Pfam" id="PF13784"/>
    </source>
</evidence>
<dbReference type="AlphaFoldDB" id="A0A846XI65"/>
<dbReference type="InterPro" id="IPR025758">
    <property type="entry name" value="Fic/DOC_N"/>
</dbReference>
<proteinExistence type="predicted"/>